<feature type="compositionally biased region" description="Basic residues" evidence="1">
    <location>
        <begin position="17"/>
        <end position="27"/>
    </location>
</feature>
<name>A0A9W9DQ66_9AGAR</name>
<evidence type="ECO:0000313" key="3">
    <source>
        <dbReference type="Proteomes" id="UP001150266"/>
    </source>
</evidence>
<protein>
    <submittedName>
        <fullName evidence="2">Uncharacterized protein</fullName>
    </submittedName>
</protein>
<organism evidence="2 3">
    <name type="scientific">Lentinula aciculospora</name>
    <dbReference type="NCBI Taxonomy" id="153920"/>
    <lineage>
        <taxon>Eukaryota</taxon>
        <taxon>Fungi</taxon>
        <taxon>Dikarya</taxon>
        <taxon>Basidiomycota</taxon>
        <taxon>Agaricomycotina</taxon>
        <taxon>Agaricomycetes</taxon>
        <taxon>Agaricomycetidae</taxon>
        <taxon>Agaricales</taxon>
        <taxon>Marasmiineae</taxon>
        <taxon>Omphalotaceae</taxon>
        <taxon>Lentinula</taxon>
    </lineage>
</organism>
<dbReference type="EMBL" id="JAOTPV010000006">
    <property type="protein sequence ID" value="KAJ4481156.1"/>
    <property type="molecule type" value="Genomic_DNA"/>
</dbReference>
<dbReference type="Proteomes" id="UP001150266">
    <property type="component" value="Unassembled WGS sequence"/>
</dbReference>
<feature type="region of interest" description="Disordered" evidence="1">
    <location>
        <begin position="1"/>
        <end position="34"/>
    </location>
</feature>
<dbReference type="AlphaFoldDB" id="A0A9W9DQ66"/>
<comment type="caution">
    <text evidence="2">The sequence shown here is derived from an EMBL/GenBank/DDBJ whole genome shotgun (WGS) entry which is preliminary data.</text>
</comment>
<accession>A0A9W9DQ66</accession>
<gene>
    <name evidence="2" type="ORF">J3R30DRAFT_3700740</name>
</gene>
<evidence type="ECO:0000256" key="1">
    <source>
        <dbReference type="SAM" id="MobiDB-lite"/>
    </source>
</evidence>
<feature type="compositionally biased region" description="Low complexity" evidence="1">
    <location>
        <begin position="1"/>
        <end position="16"/>
    </location>
</feature>
<reference evidence="2" key="1">
    <citation type="submission" date="2022-08" db="EMBL/GenBank/DDBJ databases">
        <title>A Global Phylogenomic Analysis of the Shiitake Genus Lentinula.</title>
        <authorList>
            <consortium name="DOE Joint Genome Institute"/>
            <person name="Sierra-Patev S."/>
            <person name="Min B."/>
            <person name="Naranjo-Ortiz M."/>
            <person name="Looney B."/>
            <person name="Konkel Z."/>
            <person name="Slot J.C."/>
            <person name="Sakamoto Y."/>
            <person name="Steenwyk J.L."/>
            <person name="Rokas A."/>
            <person name="Carro J."/>
            <person name="Camarero S."/>
            <person name="Ferreira P."/>
            <person name="Molpeceres G."/>
            <person name="Ruiz-Duenas F.J."/>
            <person name="Serrano A."/>
            <person name="Henrissat B."/>
            <person name="Drula E."/>
            <person name="Hughes K.W."/>
            <person name="Mata J.L."/>
            <person name="Ishikawa N.K."/>
            <person name="Vargas-Isla R."/>
            <person name="Ushijima S."/>
            <person name="Smith C.A."/>
            <person name="Ahrendt S."/>
            <person name="Andreopoulos W."/>
            <person name="He G."/>
            <person name="Labutti K."/>
            <person name="Lipzen A."/>
            <person name="Ng V."/>
            <person name="Riley R."/>
            <person name="Sandor L."/>
            <person name="Barry K."/>
            <person name="Martinez A.T."/>
            <person name="Xiao Y."/>
            <person name="Gibbons J.G."/>
            <person name="Terashima K."/>
            <person name="Grigoriev I.V."/>
            <person name="Hibbett D.S."/>
        </authorList>
    </citation>
    <scope>NUCLEOTIDE SEQUENCE</scope>
    <source>
        <strain evidence="2">JLM2183</strain>
    </source>
</reference>
<evidence type="ECO:0000313" key="2">
    <source>
        <dbReference type="EMBL" id="KAJ4481156.1"/>
    </source>
</evidence>
<keyword evidence="3" id="KW-1185">Reference proteome</keyword>
<proteinExistence type="predicted"/>
<dbReference type="OrthoDB" id="3011333at2759"/>
<sequence length="224" mass="24712">MTSNSHSSTHSFSATQHHGRTHTRNSRPRNPIVGYGARNVKVEWADIGEGAFSAVSRNVSIRRASVPTPYHRREFIAPPADDDSLSHGTSNSPTPSVLYAFHRHNTNPSAHGVTFGKGSYSAVSRRSVYTRREGKLSLNDSDNVLHNQSRLPPASRIHTGSFYAPGSHSAIGSAHQRHEPNVLMWAENFICEGGTFEAGSFSAVGGEQLFEEPDLLHYEHRRRC</sequence>